<organism evidence="2 3">
    <name type="scientific">Geodia barretti</name>
    <name type="common">Barrett's horny sponge</name>
    <dbReference type="NCBI Taxonomy" id="519541"/>
    <lineage>
        <taxon>Eukaryota</taxon>
        <taxon>Metazoa</taxon>
        <taxon>Porifera</taxon>
        <taxon>Demospongiae</taxon>
        <taxon>Heteroscleromorpha</taxon>
        <taxon>Tetractinellida</taxon>
        <taxon>Astrophorina</taxon>
        <taxon>Geodiidae</taxon>
        <taxon>Geodia</taxon>
    </lineage>
</organism>
<dbReference type="EMBL" id="CASHTH010003364">
    <property type="protein sequence ID" value="CAI8043904.1"/>
    <property type="molecule type" value="Genomic_DNA"/>
</dbReference>
<dbReference type="InterPro" id="IPR036928">
    <property type="entry name" value="AS_sf"/>
</dbReference>
<evidence type="ECO:0000313" key="2">
    <source>
        <dbReference type="EMBL" id="CAI8043904.1"/>
    </source>
</evidence>
<gene>
    <name evidence="2" type="ORF">GBAR_LOCUS24379</name>
</gene>
<accession>A0AA35T9M4</accession>
<dbReference type="Proteomes" id="UP001174909">
    <property type="component" value="Unassembled WGS sequence"/>
</dbReference>
<proteinExistence type="predicted"/>
<dbReference type="PANTHER" id="PTHR11895:SF151">
    <property type="entry name" value="GLUTAMYL-TRNA(GLN) AMIDOTRANSFERASE SUBUNIT A"/>
    <property type="match status" value="1"/>
</dbReference>
<dbReference type="Pfam" id="PF01425">
    <property type="entry name" value="Amidase"/>
    <property type="match status" value="1"/>
</dbReference>
<keyword evidence="3" id="KW-1185">Reference proteome</keyword>
<dbReference type="SUPFAM" id="SSF75304">
    <property type="entry name" value="Amidase signature (AS) enzymes"/>
    <property type="match status" value="1"/>
</dbReference>
<dbReference type="PANTHER" id="PTHR11895">
    <property type="entry name" value="TRANSAMIDASE"/>
    <property type="match status" value="1"/>
</dbReference>
<dbReference type="AlphaFoldDB" id="A0AA35T9M4"/>
<dbReference type="InterPro" id="IPR023631">
    <property type="entry name" value="Amidase_dom"/>
</dbReference>
<reference evidence="2" key="1">
    <citation type="submission" date="2023-03" db="EMBL/GenBank/DDBJ databases">
        <authorList>
            <person name="Steffen K."/>
            <person name="Cardenas P."/>
        </authorList>
    </citation>
    <scope>NUCLEOTIDE SEQUENCE</scope>
</reference>
<dbReference type="GO" id="GO:0003824">
    <property type="term" value="F:catalytic activity"/>
    <property type="evidence" value="ECO:0007669"/>
    <property type="project" value="InterPro"/>
</dbReference>
<dbReference type="Gene3D" id="3.90.1300.10">
    <property type="entry name" value="Amidase signature (AS) domain"/>
    <property type="match status" value="1"/>
</dbReference>
<name>A0AA35T9M4_GEOBA</name>
<protein>
    <submittedName>
        <fullName evidence="2">Glutamyl-tRNA(Gln) amidotransferase subunit A</fullName>
    </submittedName>
</protein>
<sequence length="139" mass="14418">MMGKTVTTEFACLDPSQTLNPWNPAHTPGGSSSGSAVSVATGMAPVALGSQTVGSVLRPASYNGVVASSPPTAGSAVTGVVPVSWSLDTMGWMSRSVEDAALMLQVMAGPDANDPVWARFPHQTTCRGWRTGRRRASAW</sequence>
<evidence type="ECO:0000313" key="3">
    <source>
        <dbReference type="Proteomes" id="UP001174909"/>
    </source>
</evidence>
<dbReference type="InterPro" id="IPR000120">
    <property type="entry name" value="Amidase"/>
</dbReference>
<feature type="domain" description="Amidase" evidence="1">
    <location>
        <begin position="16"/>
        <end position="121"/>
    </location>
</feature>
<evidence type="ECO:0000259" key="1">
    <source>
        <dbReference type="Pfam" id="PF01425"/>
    </source>
</evidence>
<comment type="caution">
    <text evidence="2">The sequence shown here is derived from an EMBL/GenBank/DDBJ whole genome shotgun (WGS) entry which is preliminary data.</text>
</comment>